<sequence>MSSTANFPQLTTSRLRLRAFALADVPHLVALAGNYEVAKNTLNIPHPYGVEDARRWVQLTQENIERQTGYAFAIELQATGEFIGGIGLTVERRFDRAEAGYWLGQPYWGQGLASEALAAVLRFGFEKLALNKIYATHIAENPASGRVMLKNGMVKEGELAQHAKRDGRYYDLWQYRLTRAEYAAQQADV</sequence>
<name>A0ABP8QRH0_9BACT</name>
<dbReference type="SUPFAM" id="SSF55729">
    <property type="entry name" value="Acyl-CoA N-acyltransferases (Nat)"/>
    <property type="match status" value="1"/>
</dbReference>
<dbReference type="Pfam" id="PF13302">
    <property type="entry name" value="Acetyltransf_3"/>
    <property type="match status" value="1"/>
</dbReference>
<dbReference type="PANTHER" id="PTHR43792">
    <property type="entry name" value="GNAT FAMILY, PUTATIVE (AFU_ORTHOLOGUE AFUA_3G00765)-RELATED-RELATED"/>
    <property type="match status" value="1"/>
</dbReference>
<evidence type="ECO:0000259" key="1">
    <source>
        <dbReference type="PROSITE" id="PS51186"/>
    </source>
</evidence>
<comment type="caution">
    <text evidence="2">The sequence shown here is derived from an EMBL/GenBank/DDBJ whole genome shotgun (WGS) entry which is preliminary data.</text>
</comment>
<dbReference type="Gene3D" id="3.40.630.30">
    <property type="match status" value="1"/>
</dbReference>
<dbReference type="PROSITE" id="PS51186">
    <property type="entry name" value="GNAT"/>
    <property type="match status" value="1"/>
</dbReference>
<protein>
    <submittedName>
        <fullName evidence="2">GNAT family N-acetyltransferase</fullName>
    </submittedName>
</protein>
<dbReference type="RefSeq" id="WP_208132803.1">
    <property type="nucleotide sequence ID" value="NZ_BAABGQ010000012.1"/>
</dbReference>
<dbReference type="InterPro" id="IPR000182">
    <property type="entry name" value="GNAT_dom"/>
</dbReference>
<dbReference type="InterPro" id="IPR051531">
    <property type="entry name" value="N-acetyltransferase"/>
</dbReference>
<dbReference type="Proteomes" id="UP001501243">
    <property type="component" value="Unassembled WGS sequence"/>
</dbReference>
<accession>A0ABP8QRH0</accession>
<reference evidence="3" key="1">
    <citation type="journal article" date="2019" name="Int. J. Syst. Evol. Microbiol.">
        <title>The Global Catalogue of Microorganisms (GCM) 10K type strain sequencing project: providing services to taxonomists for standard genome sequencing and annotation.</title>
        <authorList>
            <consortium name="The Broad Institute Genomics Platform"/>
            <consortium name="The Broad Institute Genome Sequencing Center for Infectious Disease"/>
            <person name="Wu L."/>
            <person name="Ma J."/>
        </authorList>
    </citation>
    <scope>NUCLEOTIDE SEQUENCE [LARGE SCALE GENOMIC DNA]</scope>
    <source>
        <strain evidence="3">JCM 17841</strain>
    </source>
</reference>
<gene>
    <name evidence="2" type="ORF">GCM10023172_38960</name>
</gene>
<evidence type="ECO:0000313" key="2">
    <source>
        <dbReference type="EMBL" id="GAA4507786.1"/>
    </source>
</evidence>
<dbReference type="InterPro" id="IPR016181">
    <property type="entry name" value="Acyl_CoA_acyltransferase"/>
</dbReference>
<feature type="domain" description="N-acetyltransferase" evidence="1">
    <location>
        <begin position="15"/>
        <end position="175"/>
    </location>
</feature>
<evidence type="ECO:0000313" key="3">
    <source>
        <dbReference type="Proteomes" id="UP001501243"/>
    </source>
</evidence>
<proteinExistence type="predicted"/>
<keyword evidence="3" id="KW-1185">Reference proteome</keyword>
<dbReference type="EMBL" id="BAABGQ010000012">
    <property type="protein sequence ID" value="GAA4507786.1"/>
    <property type="molecule type" value="Genomic_DNA"/>
</dbReference>
<organism evidence="2 3">
    <name type="scientific">Hymenobacter ginsengisoli</name>
    <dbReference type="NCBI Taxonomy" id="1051626"/>
    <lineage>
        <taxon>Bacteria</taxon>
        <taxon>Pseudomonadati</taxon>
        <taxon>Bacteroidota</taxon>
        <taxon>Cytophagia</taxon>
        <taxon>Cytophagales</taxon>
        <taxon>Hymenobacteraceae</taxon>
        <taxon>Hymenobacter</taxon>
    </lineage>
</organism>